<name>A0A2N1PQL2_9BACT</name>
<gene>
    <name evidence="2" type="ORF">CVV64_09380</name>
</gene>
<dbReference type="NCBIfam" id="TIGR02532">
    <property type="entry name" value="IV_pilin_GFxxxE"/>
    <property type="match status" value="1"/>
</dbReference>
<dbReference type="AlphaFoldDB" id="A0A2N1PQL2"/>
<proteinExistence type="predicted"/>
<keyword evidence="1" id="KW-1133">Transmembrane helix</keyword>
<keyword evidence="1" id="KW-0812">Transmembrane</keyword>
<dbReference type="InterPro" id="IPR012902">
    <property type="entry name" value="N_methyl_site"/>
</dbReference>
<accession>A0A2N1PQL2</accession>
<sequence>MNSRGSSLLEVIIAITILAIGSNAYIFARREAALVKPRVQAGAVLITNAPELARKAIDTLSANGKIPLGKSDFAELTLVRESQDIFQSRQLPAQAFKWIVSDFSESSGQQQFYRCRVQPVQKKTGNAIIPVSGLMAVDITESIHLQTVTLILPIRRPGGLQ</sequence>
<reference evidence="2 3" key="1">
    <citation type="journal article" date="2017" name="ISME J.">
        <title>Potential for microbial H2 and metal transformations associated with novel bacteria and archaea in deep terrestrial subsurface sediments.</title>
        <authorList>
            <person name="Hernsdorf A.W."/>
            <person name="Amano Y."/>
            <person name="Miyakawa K."/>
            <person name="Ise K."/>
            <person name="Suzuki Y."/>
            <person name="Anantharaman K."/>
            <person name="Probst A."/>
            <person name="Burstein D."/>
            <person name="Thomas B.C."/>
            <person name="Banfield J.F."/>
        </authorList>
    </citation>
    <scope>NUCLEOTIDE SEQUENCE [LARGE SCALE GENOMIC DNA]</scope>
    <source>
        <strain evidence="2">HGW-Wallbacteria-1</strain>
    </source>
</reference>
<feature type="transmembrane region" description="Helical" evidence="1">
    <location>
        <begin position="6"/>
        <end position="28"/>
    </location>
</feature>
<comment type="caution">
    <text evidence="2">The sequence shown here is derived from an EMBL/GenBank/DDBJ whole genome shotgun (WGS) entry which is preliminary data.</text>
</comment>
<protein>
    <submittedName>
        <fullName evidence="2">Uncharacterized protein</fullName>
    </submittedName>
</protein>
<dbReference type="EMBL" id="PGXC01000005">
    <property type="protein sequence ID" value="PKK90562.1"/>
    <property type="molecule type" value="Genomic_DNA"/>
</dbReference>
<evidence type="ECO:0000256" key="1">
    <source>
        <dbReference type="SAM" id="Phobius"/>
    </source>
</evidence>
<evidence type="ECO:0000313" key="3">
    <source>
        <dbReference type="Proteomes" id="UP000233256"/>
    </source>
</evidence>
<organism evidence="2 3">
    <name type="scientific">Candidatus Wallbacteria bacterium HGW-Wallbacteria-1</name>
    <dbReference type="NCBI Taxonomy" id="2013854"/>
    <lineage>
        <taxon>Bacteria</taxon>
        <taxon>Candidatus Walliibacteriota</taxon>
    </lineage>
</organism>
<keyword evidence="1" id="KW-0472">Membrane</keyword>
<evidence type="ECO:0000313" key="2">
    <source>
        <dbReference type="EMBL" id="PKK90562.1"/>
    </source>
</evidence>
<dbReference type="Proteomes" id="UP000233256">
    <property type="component" value="Unassembled WGS sequence"/>
</dbReference>
<dbReference type="Pfam" id="PF07963">
    <property type="entry name" value="N_methyl"/>
    <property type="match status" value="1"/>
</dbReference>